<gene>
    <name evidence="6" type="ORF">A4H97_32490</name>
</gene>
<dbReference type="STRING" id="354355.SAMN05660816_06762"/>
<feature type="domain" description="Glycosyltransferase 2-like" evidence="5">
    <location>
        <begin position="5"/>
        <end position="175"/>
    </location>
</feature>
<evidence type="ECO:0000256" key="1">
    <source>
        <dbReference type="ARBA" id="ARBA00006739"/>
    </source>
</evidence>
<protein>
    <recommendedName>
        <fullName evidence="5">Glycosyltransferase 2-like domain-containing protein</fullName>
    </recommendedName>
</protein>
<accession>A0A1V9EHM9</accession>
<dbReference type="PANTHER" id="PTHR43179">
    <property type="entry name" value="RHAMNOSYLTRANSFERASE WBBL"/>
    <property type="match status" value="1"/>
</dbReference>
<dbReference type="PANTHER" id="PTHR43179:SF12">
    <property type="entry name" value="GALACTOFURANOSYLTRANSFERASE GLFT2"/>
    <property type="match status" value="1"/>
</dbReference>
<dbReference type="EMBL" id="LVXG01000029">
    <property type="protein sequence ID" value="OQP45464.1"/>
    <property type="molecule type" value="Genomic_DNA"/>
</dbReference>
<dbReference type="Proteomes" id="UP000192610">
    <property type="component" value="Unassembled WGS sequence"/>
</dbReference>
<dbReference type="InterPro" id="IPR029044">
    <property type="entry name" value="Nucleotide-diphossugar_trans"/>
</dbReference>
<dbReference type="InterPro" id="IPR001173">
    <property type="entry name" value="Glyco_trans_2-like"/>
</dbReference>
<keyword evidence="2" id="KW-0328">Glycosyltransferase</keyword>
<dbReference type="Gene3D" id="3.90.550.10">
    <property type="entry name" value="Spore Coat Polysaccharide Biosynthesis Protein SpsA, Chain A"/>
    <property type="match status" value="1"/>
</dbReference>
<reference evidence="7" key="1">
    <citation type="submission" date="2016-04" db="EMBL/GenBank/DDBJ databases">
        <authorList>
            <person name="Chen L."/>
            <person name="Zhuang W."/>
            <person name="Wang G."/>
        </authorList>
    </citation>
    <scope>NUCLEOTIDE SEQUENCE [LARGE SCALE GENOMIC DNA]</scope>
    <source>
        <strain evidence="7">17621</strain>
    </source>
</reference>
<keyword evidence="4" id="KW-1133">Transmembrane helix</keyword>
<evidence type="ECO:0000256" key="3">
    <source>
        <dbReference type="ARBA" id="ARBA00022679"/>
    </source>
</evidence>
<organism evidence="6 7">
    <name type="scientific">Niastella yeongjuensis</name>
    <dbReference type="NCBI Taxonomy" id="354355"/>
    <lineage>
        <taxon>Bacteria</taxon>
        <taxon>Pseudomonadati</taxon>
        <taxon>Bacteroidota</taxon>
        <taxon>Chitinophagia</taxon>
        <taxon>Chitinophagales</taxon>
        <taxon>Chitinophagaceae</taxon>
        <taxon>Niastella</taxon>
    </lineage>
</organism>
<dbReference type="OrthoDB" id="1143197at2"/>
<dbReference type="Pfam" id="PF00535">
    <property type="entry name" value="Glycos_transf_2"/>
    <property type="match status" value="1"/>
</dbReference>
<dbReference type="RefSeq" id="WP_081202319.1">
    <property type="nucleotide sequence ID" value="NZ_FOCZ01000024.1"/>
</dbReference>
<evidence type="ECO:0000313" key="6">
    <source>
        <dbReference type="EMBL" id="OQP45464.1"/>
    </source>
</evidence>
<name>A0A1V9EHM9_9BACT</name>
<keyword evidence="7" id="KW-1185">Reference proteome</keyword>
<evidence type="ECO:0000256" key="4">
    <source>
        <dbReference type="SAM" id="Phobius"/>
    </source>
</evidence>
<evidence type="ECO:0000259" key="5">
    <source>
        <dbReference type="Pfam" id="PF00535"/>
    </source>
</evidence>
<dbReference type="SUPFAM" id="SSF53448">
    <property type="entry name" value="Nucleotide-diphospho-sugar transferases"/>
    <property type="match status" value="1"/>
</dbReference>
<evidence type="ECO:0000256" key="2">
    <source>
        <dbReference type="ARBA" id="ARBA00022676"/>
    </source>
</evidence>
<dbReference type="AlphaFoldDB" id="A0A1V9EHM9"/>
<proteinExistence type="inferred from homology"/>
<evidence type="ECO:0000313" key="7">
    <source>
        <dbReference type="Proteomes" id="UP000192610"/>
    </source>
</evidence>
<keyword evidence="4" id="KW-0472">Membrane</keyword>
<comment type="caution">
    <text evidence="6">The sequence shown here is derived from an EMBL/GenBank/DDBJ whole genome shotgun (WGS) entry which is preliminary data.</text>
</comment>
<keyword evidence="3" id="KW-0808">Transferase</keyword>
<dbReference type="GO" id="GO:0016757">
    <property type="term" value="F:glycosyltransferase activity"/>
    <property type="evidence" value="ECO:0007669"/>
    <property type="project" value="UniProtKB-KW"/>
</dbReference>
<comment type="similarity">
    <text evidence="1">Belongs to the glycosyltransferase 2 family.</text>
</comment>
<feature type="transmembrane region" description="Helical" evidence="4">
    <location>
        <begin position="237"/>
        <end position="256"/>
    </location>
</feature>
<sequence length="304" mass="35582">MSIAIVIITYNRPDDALELAQNISQLQNVTTLCSEVIFVNNKSTVPYTALEAFITQHPQIPFRYFKTEENLGVSRGRNFAIQQTTAPYLVFLDDDALFSNLDALQYIQQIFTGWVIESNRPTGIISFKVYYHSTGELQKTAFPHKQFERRKDWHHFQTGYFVGCAHAIHRDVFAKTGYYPVNFFYGMEEYDLSYRAIEAGFDIVYDDRVVILHKESPLGRQPNHEKLRGMWVNKTKVAWKYLPFIYFVTTAILWSFEYLKKTAYLPGWLKGWFQIFGIPGSEKRKPVNKTGLNYLKKVEARLWY</sequence>
<keyword evidence="4" id="KW-0812">Transmembrane</keyword>